<accession>A0A6A3W565</accession>
<gene>
    <name evidence="1" type="ORF">PF002_g28091</name>
</gene>
<dbReference type="EMBL" id="QXGD01003354">
    <property type="protein sequence ID" value="KAE9178365.1"/>
    <property type="molecule type" value="Genomic_DNA"/>
</dbReference>
<evidence type="ECO:0000313" key="1">
    <source>
        <dbReference type="EMBL" id="KAE9178365.1"/>
    </source>
</evidence>
<evidence type="ECO:0000313" key="2">
    <source>
        <dbReference type="Proteomes" id="UP000440367"/>
    </source>
</evidence>
<dbReference type="PANTHER" id="PTHR43799">
    <property type="entry name" value="AMINOTRANSFERASE, PUTATIVE-RELATED"/>
    <property type="match status" value="1"/>
</dbReference>
<sequence length="256" mass="27962">MIAWSDPKSALTCLVNPTNLAGDKYGRGADEELHRDHVPDDHTIIVNKIMQPWVGPQWRQDSTINSANLVVNGAAHRQRRIAHAPHAAEIKRKQMPWSVTLMTLAFVSAVIKDNAYLQQTSDVTPPPVARQRRPAAVQALPHAGVCNLAKKHGVPVHSGKTGYNLPAFLRIAIRSPKQTAVLHRVEAAVRRVPDGAHPMGTLANAAVISDSAISPAAYNSDSNENNSRPEVCTATEMNEMKKQFEQQAHEIGALKQ</sequence>
<protein>
    <recommendedName>
        <fullName evidence="3">Aminotransferase class I/classII domain-containing protein</fullName>
    </recommendedName>
</protein>
<comment type="caution">
    <text evidence="1">The sequence shown here is derived from an EMBL/GenBank/DDBJ whole genome shotgun (WGS) entry which is preliminary data.</text>
</comment>
<proteinExistence type="predicted"/>
<dbReference type="PANTHER" id="PTHR43799:SF1">
    <property type="entry name" value="ASPARTATE AMINOTRANSFERASE"/>
    <property type="match status" value="1"/>
</dbReference>
<evidence type="ECO:0008006" key="3">
    <source>
        <dbReference type="Google" id="ProtNLM"/>
    </source>
</evidence>
<organism evidence="1 2">
    <name type="scientific">Phytophthora fragariae</name>
    <dbReference type="NCBI Taxonomy" id="53985"/>
    <lineage>
        <taxon>Eukaryota</taxon>
        <taxon>Sar</taxon>
        <taxon>Stramenopiles</taxon>
        <taxon>Oomycota</taxon>
        <taxon>Peronosporomycetes</taxon>
        <taxon>Peronosporales</taxon>
        <taxon>Peronosporaceae</taxon>
        <taxon>Phytophthora</taxon>
    </lineage>
</organism>
<name>A0A6A3W565_9STRA</name>
<reference evidence="1 2" key="1">
    <citation type="submission" date="2018-08" db="EMBL/GenBank/DDBJ databases">
        <title>Genomic investigation of the strawberry pathogen Phytophthora fragariae indicates pathogenicity is determined by transcriptional variation in three key races.</title>
        <authorList>
            <person name="Adams T.M."/>
            <person name="Armitage A.D."/>
            <person name="Sobczyk M.K."/>
            <person name="Bates H.J."/>
            <person name="Dunwell J.M."/>
            <person name="Nellist C.F."/>
            <person name="Harrison R.J."/>
        </authorList>
    </citation>
    <scope>NUCLEOTIDE SEQUENCE [LARGE SCALE GENOMIC DNA]</scope>
    <source>
        <strain evidence="1 2">BC-1</strain>
    </source>
</reference>
<dbReference type="Proteomes" id="UP000440367">
    <property type="component" value="Unassembled WGS sequence"/>
</dbReference>
<dbReference type="AlphaFoldDB" id="A0A6A3W565"/>